<evidence type="ECO:0000313" key="7">
    <source>
        <dbReference type="Proteomes" id="UP000577707"/>
    </source>
</evidence>
<keyword evidence="2 4" id="KW-0238">DNA-binding</keyword>
<sequence>MAAGPSLTERRKQATLLEIAEAAAELFAERETKDVTVEAITSAAGVSIRTFYRYFQTKEEAVTPLLTIGAQGWQAAIADSSASDLRSAIGEAITTTLTLTSDADREALLRTRGLLRAAMRDQRLAAVWRRVNGESEARLCELIAARDPGADPFAVRLLAAAATDAIRVTFEHWAAADDGSEVNPVALAVAAFDQLSAGIDRL</sequence>
<evidence type="ECO:0000256" key="2">
    <source>
        <dbReference type="ARBA" id="ARBA00023125"/>
    </source>
</evidence>
<evidence type="ECO:0000256" key="3">
    <source>
        <dbReference type="ARBA" id="ARBA00023163"/>
    </source>
</evidence>
<reference evidence="6 7" key="1">
    <citation type="submission" date="2020-08" db="EMBL/GenBank/DDBJ databases">
        <title>Genomic Encyclopedia of Type Strains, Phase III (KMG-III): the genomes of soil and plant-associated and newly described type strains.</title>
        <authorList>
            <person name="Whitman W."/>
        </authorList>
    </citation>
    <scope>NUCLEOTIDE SEQUENCE [LARGE SCALE GENOMIC DNA]</scope>
    <source>
        <strain evidence="6 7">CECT 3302</strain>
    </source>
</reference>
<protein>
    <submittedName>
        <fullName evidence="6">AcrR family transcriptional regulator</fullName>
    </submittedName>
</protein>
<dbReference type="Pfam" id="PF00440">
    <property type="entry name" value="TetR_N"/>
    <property type="match status" value="1"/>
</dbReference>
<dbReference type="InterPro" id="IPR001647">
    <property type="entry name" value="HTH_TetR"/>
</dbReference>
<dbReference type="InterPro" id="IPR050109">
    <property type="entry name" value="HTH-type_TetR-like_transc_reg"/>
</dbReference>
<dbReference type="AlphaFoldDB" id="A0A7W5F8I8"/>
<dbReference type="PANTHER" id="PTHR30055">
    <property type="entry name" value="HTH-TYPE TRANSCRIPTIONAL REGULATOR RUTR"/>
    <property type="match status" value="1"/>
</dbReference>
<evidence type="ECO:0000256" key="1">
    <source>
        <dbReference type="ARBA" id="ARBA00023015"/>
    </source>
</evidence>
<dbReference type="EMBL" id="JACHXG010000004">
    <property type="protein sequence ID" value="MBB3088977.1"/>
    <property type="molecule type" value="Genomic_DNA"/>
</dbReference>
<feature type="domain" description="HTH tetR-type" evidence="5">
    <location>
        <begin position="13"/>
        <end position="73"/>
    </location>
</feature>
<dbReference type="GO" id="GO:0003700">
    <property type="term" value="F:DNA-binding transcription factor activity"/>
    <property type="evidence" value="ECO:0007669"/>
    <property type="project" value="TreeGrafter"/>
</dbReference>
<dbReference type="Proteomes" id="UP000577707">
    <property type="component" value="Unassembled WGS sequence"/>
</dbReference>
<gene>
    <name evidence="6" type="ORF">FHS12_001923</name>
</gene>
<dbReference type="SUPFAM" id="SSF46689">
    <property type="entry name" value="Homeodomain-like"/>
    <property type="match status" value="1"/>
</dbReference>
<dbReference type="PRINTS" id="PR00455">
    <property type="entry name" value="HTHTETR"/>
</dbReference>
<dbReference type="InterPro" id="IPR009057">
    <property type="entry name" value="Homeodomain-like_sf"/>
</dbReference>
<proteinExistence type="predicted"/>
<dbReference type="RefSeq" id="WP_183544604.1">
    <property type="nucleotide sequence ID" value="NZ_BMQT01000002.1"/>
</dbReference>
<dbReference type="GO" id="GO:0000976">
    <property type="term" value="F:transcription cis-regulatory region binding"/>
    <property type="evidence" value="ECO:0007669"/>
    <property type="project" value="TreeGrafter"/>
</dbReference>
<keyword evidence="1" id="KW-0805">Transcription regulation</keyword>
<evidence type="ECO:0000313" key="6">
    <source>
        <dbReference type="EMBL" id="MBB3088977.1"/>
    </source>
</evidence>
<keyword evidence="7" id="KW-1185">Reference proteome</keyword>
<keyword evidence="3" id="KW-0804">Transcription</keyword>
<feature type="DNA-binding region" description="H-T-H motif" evidence="4">
    <location>
        <begin position="36"/>
        <end position="55"/>
    </location>
</feature>
<dbReference type="Gene3D" id="1.10.357.10">
    <property type="entry name" value="Tetracycline Repressor, domain 2"/>
    <property type="match status" value="1"/>
</dbReference>
<comment type="caution">
    <text evidence="6">The sequence shown here is derived from an EMBL/GenBank/DDBJ whole genome shotgun (WGS) entry which is preliminary data.</text>
</comment>
<evidence type="ECO:0000259" key="5">
    <source>
        <dbReference type="PROSITE" id="PS50977"/>
    </source>
</evidence>
<dbReference type="PROSITE" id="PS50977">
    <property type="entry name" value="HTH_TETR_2"/>
    <property type="match status" value="1"/>
</dbReference>
<dbReference type="PANTHER" id="PTHR30055:SF238">
    <property type="entry name" value="MYCOFACTOCIN BIOSYNTHESIS TRANSCRIPTIONAL REGULATOR MFTR-RELATED"/>
    <property type="match status" value="1"/>
</dbReference>
<name>A0A7W5F8I8_9ACTN</name>
<evidence type="ECO:0000256" key="4">
    <source>
        <dbReference type="PROSITE-ProRule" id="PRU00335"/>
    </source>
</evidence>
<organism evidence="6 7">
    <name type="scientific">Nocardioides albus</name>
    <dbReference type="NCBI Taxonomy" id="1841"/>
    <lineage>
        <taxon>Bacteria</taxon>
        <taxon>Bacillati</taxon>
        <taxon>Actinomycetota</taxon>
        <taxon>Actinomycetes</taxon>
        <taxon>Propionibacteriales</taxon>
        <taxon>Nocardioidaceae</taxon>
        <taxon>Nocardioides</taxon>
    </lineage>
</organism>
<accession>A0A7W5F8I8</accession>